<sequence length="602" mass="66004">MCYLLLMALALLWGTLQGQSARPSQLPSVFSRPDSVPRQPPRAALPDTARVRGYLARGKQMRYTNIDSALRFDRQALALSRRIGFREGQARAQHAVANDLYNAGSYVAAGQAYEAAVHLTRRAGLCDQEAGAYNGMGLVAQALGNVQGAIEYFNRARARYAQCKPVNPRYEVLVLTNIGNTYMQTGQPARAERPLRQALARVTPAVDAAAVLNLLDLVGMLQQHQQHLDSAVATWRHELALANRVGNRRAQSFATANLASATLAQGQPRVALAYAQQAMRLARQLGNFSQITDNTLVLARAMHALGQPAAFDTLSRFLVLQDTLMGRARTEAVAQAQARFNVAEQHARIRTLEQQRRIIELQRAQQTLRTRVAVGVGLLLLALGLGLGWWVYRRRQQRREAALRRQLAADLHDDVGTLLTQIALQTDLLQEGLASPEEQPLQWAEVAGRSRLAVRQLNDVVWGLDAQNDTVPDLLNRLRDYAHEVLVPSGRDVRFVADPPASGTPLSAAVRRQLYLIYKEALHNILKHTADTATVTVTLHRQGPLLVLEVVNDGPLVPPGTERASGHGLRNIRTRAQALGGHATAEAAPNGGFAVRVQVPLT</sequence>
<feature type="region of interest" description="Disordered" evidence="4">
    <location>
        <begin position="24"/>
        <end position="43"/>
    </location>
</feature>
<proteinExistence type="predicted"/>
<dbReference type="InterPro" id="IPR011990">
    <property type="entry name" value="TPR-like_helical_dom_sf"/>
</dbReference>
<dbReference type="InterPro" id="IPR005467">
    <property type="entry name" value="His_kinase_dom"/>
</dbReference>
<keyword evidence="5" id="KW-0812">Transmembrane</keyword>
<evidence type="ECO:0000313" key="8">
    <source>
        <dbReference type="EMBL" id="KAA9327141.1"/>
    </source>
</evidence>
<dbReference type="InterPro" id="IPR019734">
    <property type="entry name" value="TPR_rpt"/>
</dbReference>
<evidence type="ECO:0000313" key="9">
    <source>
        <dbReference type="Proteomes" id="UP000326380"/>
    </source>
</evidence>
<dbReference type="InterPro" id="IPR050482">
    <property type="entry name" value="Sensor_HK_TwoCompSys"/>
</dbReference>
<dbReference type="CDD" id="cd16917">
    <property type="entry name" value="HATPase_UhpB-NarQ-NarX-like"/>
    <property type="match status" value="1"/>
</dbReference>
<dbReference type="GO" id="GO:0000155">
    <property type="term" value="F:phosphorelay sensor kinase activity"/>
    <property type="evidence" value="ECO:0007669"/>
    <property type="project" value="InterPro"/>
</dbReference>
<evidence type="ECO:0000256" key="2">
    <source>
        <dbReference type="ARBA" id="ARBA00022777"/>
    </source>
</evidence>
<dbReference type="Gene3D" id="3.30.565.10">
    <property type="entry name" value="Histidine kinase-like ATPase, C-terminal domain"/>
    <property type="match status" value="1"/>
</dbReference>
<feature type="chain" id="PRO_5041662014" evidence="6">
    <location>
        <begin position="21"/>
        <end position="602"/>
    </location>
</feature>
<keyword evidence="3" id="KW-0902">Two-component regulatory system</keyword>
<evidence type="ECO:0000256" key="6">
    <source>
        <dbReference type="SAM" id="SignalP"/>
    </source>
</evidence>
<reference evidence="8 9" key="1">
    <citation type="submission" date="2019-09" db="EMBL/GenBank/DDBJ databases">
        <title>Genome sequence of Hymenobacter sp. M3.</title>
        <authorList>
            <person name="Srinivasan S."/>
        </authorList>
    </citation>
    <scope>NUCLEOTIDE SEQUENCE [LARGE SCALE GENOMIC DNA]</scope>
    <source>
        <strain evidence="8 9">M3</strain>
    </source>
</reference>
<dbReference type="EMBL" id="VTWU01000007">
    <property type="protein sequence ID" value="KAA9327141.1"/>
    <property type="molecule type" value="Genomic_DNA"/>
</dbReference>
<dbReference type="Pfam" id="PF13424">
    <property type="entry name" value="TPR_12"/>
    <property type="match status" value="1"/>
</dbReference>
<dbReference type="SUPFAM" id="SSF48452">
    <property type="entry name" value="TPR-like"/>
    <property type="match status" value="2"/>
</dbReference>
<keyword evidence="2" id="KW-0418">Kinase</keyword>
<evidence type="ECO:0000256" key="4">
    <source>
        <dbReference type="SAM" id="MobiDB-lite"/>
    </source>
</evidence>
<keyword evidence="9" id="KW-1185">Reference proteome</keyword>
<dbReference type="InterPro" id="IPR003594">
    <property type="entry name" value="HATPase_dom"/>
</dbReference>
<dbReference type="SMART" id="SM00387">
    <property type="entry name" value="HATPase_c"/>
    <property type="match status" value="1"/>
</dbReference>
<dbReference type="Gene3D" id="1.25.40.10">
    <property type="entry name" value="Tetratricopeptide repeat domain"/>
    <property type="match status" value="2"/>
</dbReference>
<dbReference type="PROSITE" id="PS50109">
    <property type="entry name" value="HIS_KIN"/>
    <property type="match status" value="1"/>
</dbReference>
<protein>
    <submittedName>
        <fullName evidence="8">Tetratricopeptide repeat protein</fullName>
    </submittedName>
</protein>
<dbReference type="Proteomes" id="UP000326380">
    <property type="component" value="Unassembled WGS sequence"/>
</dbReference>
<dbReference type="GO" id="GO:0046983">
    <property type="term" value="F:protein dimerization activity"/>
    <property type="evidence" value="ECO:0007669"/>
    <property type="project" value="InterPro"/>
</dbReference>
<keyword evidence="1" id="KW-0808">Transferase</keyword>
<evidence type="ECO:0000259" key="7">
    <source>
        <dbReference type="PROSITE" id="PS50109"/>
    </source>
</evidence>
<dbReference type="SMART" id="SM00028">
    <property type="entry name" value="TPR"/>
    <property type="match status" value="3"/>
</dbReference>
<dbReference type="GO" id="GO:0016020">
    <property type="term" value="C:membrane"/>
    <property type="evidence" value="ECO:0007669"/>
    <property type="project" value="InterPro"/>
</dbReference>
<dbReference type="InterPro" id="IPR011712">
    <property type="entry name" value="Sig_transdc_His_kin_sub3_dim/P"/>
</dbReference>
<dbReference type="InterPro" id="IPR036890">
    <property type="entry name" value="HATPase_C_sf"/>
</dbReference>
<feature type="domain" description="Histidine kinase" evidence="7">
    <location>
        <begin position="410"/>
        <end position="602"/>
    </location>
</feature>
<gene>
    <name evidence="8" type="ORF">F0P96_18055</name>
</gene>
<evidence type="ECO:0000256" key="3">
    <source>
        <dbReference type="ARBA" id="ARBA00023012"/>
    </source>
</evidence>
<keyword evidence="5" id="KW-1133">Transmembrane helix</keyword>
<dbReference type="Pfam" id="PF07730">
    <property type="entry name" value="HisKA_3"/>
    <property type="match status" value="1"/>
</dbReference>
<keyword evidence="6" id="KW-0732">Signal</keyword>
<dbReference type="AlphaFoldDB" id="A0AA88FFY1"/>
<name>A0AA88FFY1_9BACT</name>
<dbReference type="Gene3D" id="1.20.5.1930">
    <property type="match status" value="1"/>
</dbReference>
<dbReference type="Pfam" id="PF02518">
    <property type="entry name" value="HATPase_c"/>
    <property type="match status" value="1"/>
</dbReference>
<feature type="transmembrane region" description="Helical" evidence="5">
    <location>
        <begin position="372"/>
        <end position="392"/>
    </location>
</feature>
<accession>A0AA88FFY1</accession>
<comment type="caution">
    <text evidence="8">The sequence shown here is derived from an EMBL/GenBank/DDBJ whole genome shotgun (WGS) entry which is preliminary data.</text>
</comment>
<evidence type="ECO:0000256" key="1">
    <source>
        <dbReference type="ARBA" id="ARBA00022679"/>
    </source>
</evidence>
<dbReference type="PANTHER" id="PTHR24421">
    <property type="entry name" value="NITRATE/NITRITE SENSOR PROTEIN NARX-RELATED"/>
    <property type="match status" value="1"/>
</dbReference>
<dbReference type="SUPFAM" id="SSF55874">
    <property type="entry name" value="ATPase domain of HSP90 chaperone/DNA topoisomerase II/histidine kinase"/>
    <property type="match status" value="1"/>
</dbReference>
<keyword evidence="5" id="KW-0472">Membrane</keyword>
<evidence type="ECO:0000256" key="5">
    <source>
        <dbReference type="SAM" id="Phobius"/>
    </source>
</evidence>
<organism evidence="8 9">
    <name type="scientific">Hymenobacter busanensis</name>
    <dbReference type="NCBI Taxonomy" id="2607656"/>
    <lineage>
        <taxon>Bacteria</taxon>
        <taxon>Pseudomonadati</taxon>
        <taxon>Bacteroidota</taxon>
        <taxon>Cytophagia</taxon>
        <taxon>Cytophagales</taxon>
        <taxon>Hymenobacteraceae</taxon>
        <taxon>Hymenobacter</taxon>
    </lineage>
</organism>
<feature type="signal peptide" evidence="6">
    <location>
        <begin position="1"/>
        <end position="20"/>
    </location>
</feature>